<gene>
    <name evidence="2" type="ORF">SAMN05444169_2555</name>
</gene>
<feature type="transmembrane region" description="Helical" evidence="1">
    <location>
        <begin position="347"/>
        <end position="371"/>
    </location>
</feature>
<feature type="transmembrane region" description="Helical" evidence="1">
    <location>
        <begin position="150"/>
        <end position="170"/>
    </location>
</feature>
<reference evidence="2 3" key="1">
    <citation type="submission" date="2016-11" db="EMBL/GenBank/DDBJ databases">
        <authorList>
            <person name="Jaros S."/>
            <person name="Januszkiewicz K."/>
            <person name="Wedrychowicz H."/>
        </authorList>
    </citation>
    <scope>NUCLEOTIDE SEQUENCE [LARGE SCALE GENOMIC DNA]</scope>
    <source>
        <strain evidence="2 3">GAS242</strain>
    </source>
</reference>
<organism evidence="2 3">
    <name type="scientific">Bradyrhizobium erythrophlei</name>
    <dbReference type="NCBI Taxonomy" id="1437360"/>
    <lineage>
        <taxon>Bacteria</taxon>
        <taxon>Pseudomonadati</taxon>
        <taxon>Pseudomonadota</taxon>
        <taxon>Alphaproteobacteria</taxon>
        <taxon>Hyphomicrobiales</taxon>
        <taxon>Nitrobacteraceae</taxon>
        <taxon>Bradyrhizobium</taxon>
    </lineage>
</organism>
<evidence type="ECO:0000256" key="1">
    <source>
        <dbReference type="SAM" id="Phobius"/>
    </source>
</evidence>
<feature type="transmembrane region" description="Helical" evidence="1">
    <location>
        <begin position="292"/>
        <end position="310"/>
    </location>
</feature>
<dbReference type="AlphaFoldDB" id="A0A1M5JZ07"/>
<sequence>MVSSDWQVVTARARPGSDRFVAIAVFSLLAAASLLPVLLTPIPAMVDYPNHLARMYILSQNGTPDANPYYEVAWALYPNLAMDLLVPQMARLLSVENATRLFLLLSQLLVVGGALVLERVVKGRVHIAGFAALMFLYCLPFTWGFVNFEFGLGVALWAIAAYLMVVEHAWPMRFVVNAVFVTALFAAHFFALGIYGATLGFYELWRAHDRKISYGDAALRLAILAIPVVVLFAVMRSTAGSIGSEGTIWHFEFKPIWLFRIMNGYNLTVSAATALGLMALVYFAARRGVLKLEPAGIWLATGFALLYLAIPSKLFGTSFADLRIIPAAALIIPAFCSLSLPDRRWTIAALTAVTGITLANLAVVFGVWLSYRADYASIIESFHKIDRGSLVLVGTSGEGEDPPFNDLTQYPMFYAPTLAVHYADAFVPNVFTEVGKQPVQARAAIRRLAIPYGGPMPIRVLTAIAAGQAPTDIPPFIRTWYRDYDYLYVLGPRVVNPLPDLLEELDGSARFVLYKVHRAP</sequence>
<name>A0A1M5JZ07_9BRAD</name>
<feature type="transmembrane region" description="Helical" evidence="1">
    <location>
        <begin position="20"/>
        <end position="46"/>
    </location>
</feature>
<feature type="transmembrane region" description="Helical" evidence="1">
    <location>
        <begin position="176"/>
        <end position="205"/>
    </location>
</feature>
<accession>A0A1M5JZ07</accession>
<keyword evidence="1" id="KW-0472">Membrane</keyword>
<dbReference type="EMBL" id="LT670818">
    <property type="protein sequence ID" value="SHG45530.1"/>
    <property type="molecule type" value="Genomic_DNA"/>
</dbReference>
<dbReference type="Proteomes" id="UP000190675">
    <property type="component" value="Chromosome I"/>
</dbReference>
<evidence type="ECO:0000313" key="2">
    <source>
        <dbReference type="EMBL" id="SHG45530.1"/>
    </source>
</evidence>
<proteinExistence type="predicted"/>
<keyword evidence="1" id="KW-0812">Transmembrane</keyword>
<dbReference type="RefSeq" id="WP_079566276.1">
    <property type="nucleotide sequence ID" value="NZ_LT670818.1"/>
</dbReference>
<feature type="transmembrane region" description="Helical" evidence="1">
    <location>
        <begin position="322"/>
        <end position="340"/>
    </location>
</feature>
<dbReference type="OrthoDB" id="7975584at2"/>
<feature type="transmembrane region" description="Helical" evidence="1">
    <location>
        <begin position="217"/>
        <end position="235"/>
    </location>
</feature>
<evidence type="ECO:0008006" key="4">
    <source>
        <dbReference type="Google" id="ProtNLM"/>
    </source>
</evidence>
<protein>
    <recommendedName>
        <fullName evidence="4">4-amino-4-deoxy-L-arabinose transferase</fullName>
    </recommendedName>
</protein>
<keyword evidence="1" id="KW-1133">Transmembrane helix</keyword>
<feature type="transmembrane region" description="Helical" evidence="1">
    <location>
        <begin position="98"/>
        <end position="117"/>
    </location>
</feature>
<feature type="transmembrane region" description="Helical" evidence="1">
    <location>
        <begin position="123"/>
        <end position="143"/>
    </location>
</feature>
<feature type="transmembrane region" description="Helical" evidence="1">
    <location>
        <begin position="265"/>
        <end position="285"/>
    </location>
</feature>
<evidence type="ECO:0000313" key="3">
    <source>
        <dbReference type="Proteomes" id="UP000190675"/>
    </source>
</evidence>